<proteinExistence type="predicted"/>
<feature type="transmembrane region" description="Helical" evidence="1">
    <location>
        <begin position="57"/>
        <end position="77"/>
    </location>
</feature>
<sequence length="188" mass="19725">MTSLNRPARLNRVLLLMTGLVMLAATAFVTGVCLQIVTAVAPGSALVPGTQLPPPWVLYVVAGAAVVVAGLAARWLLAQLARAPKSTTWHFGDDTGQTSLDPGAAVAPLLDEVKDLPGVADARGTLAGKQGSPTLALVITADQEGNPTEIRRHLAETALPRLRQALDIADLPTTVEFRFAARAPERVR</sequence>
<name>A0A1Q9LMQ9_9PSEU</name>
<keyword evidence="1" id="KW-0472">Membrane</keyword>
<dbReference type="STRING" id="1193682.BJP25_17485"/>
<accession>A0A1Q9LMQ9</accession>
<dbReference type="OrthoDB" id="3363827at2"/>
<feature type="transmembrane region" description="Helical" evidence="1">
    <location>
        <begin position="12"/>
        <end position="37"/>
    </location>
</feature>
<dbReference type="EMBL" id="MKQR01000011">
    <property type="protein sequence ID" value="OLR93274.1"/>
    <property type="molecule type" value="Genomic_DNA"/>
</dbReference>
<dbReference type="Proteomes" id="UP000186040">
    <property type="component" value="Unassembled WGS sequence"/>
</dbReference>
<gene>
    <name evidence="2" type="ORF">BJP25_17485</name>
</gene>
<keyword evidence="1" id="KW-1133">Transmembrane helix</keyword>
<evidence type="ECO:0008006" key="4">
    <source>
        <dbReference type="Google" id="ProtNLM"/>
    </source>
</evidence>
<keyword evidence="3" id="KW-1185">Reference proteome</keyword>
<comment type="caution">
    <text evidence="2">The sequence shown here is derived from an EMBL/GenBank/DDBJ whole genome shotgun (WGS) entry which is preliminary data.</text>
</comment>
<reference evidence="2 3" key="1">
    <citation type="submission" date="2016-10" db="EMBL/GenBank/DDBJ databases">
        <title>The Draft Genome Sequence of Actinokineospora bangkokensis 44EHWT reveals the biosynthetic pathway of antifungal compounds Thailandins with unusual extender unit butylmalonyl-CoA.</title>
        <authorList>
            <person name="Greule A."/>
            <person name="Intra B."/>
            <person name="Flemming S."/>
            <person name="Rommel M.G."/>
            <person name="Panbangred W."/>
            <person name="Bechthold A."/>
        </authorList>
    </citation>
    <scope>NUCLEOTIDE SEQUENCE [LARGE SCALE GENOMIC DNA]</scope>
    <source>
        <strain evidence="2 3">44EHW</strain>
    </source>
</reference>
<evidence type="ECO:0000313" key="2">
    <source>
        <dbReference type="EMBL" id="OLR93274.1"/>
    </source>
</evidence>
<dbReference type="AlphaFoldDB" id="A0A1Q9LMQ9"/>
<organism evidence="2 3">
    <name type="scientific">Actinokineospora bangkokensis</name>
    <dbReference type="NCBI Taxonomy" id="1193682"/>
    <lineage>
        <taxon>Bacteria</taxon>
        <taxon>Bacillati</taxon>
        <taxon>Actinomycetota</taxon>
        <taxon>Actinomycetes</taxon>
        <taxon>Pseudonocardiales</taxon>
        <taxon>Pseudonocardiaceae</taxon>
        <taxon>Actinokineospora</taxon>
    </lineage>
</organism>
<evidence type="ECO:0000313" key="3">
    <source>
        <dbReference type="Proteomes" id="UP000186040"/>
    </source>
</evidence>
<keyword evidence="1" id="KW-0812">Transmembrane</keyword>
<protein>
    <recommendedName>
        <fullName evidence="4">Alkaline shock response membrane anchor protein AmaP</fullName>
    </recommendedName>
</protein>
<dbReference type="RefSeq" id="WP_075974977.1">
    <property type="nucleotide sequence ID" value="NZ_MKQR01000011.1"/>
</dbReference>
<evidence type="ECO:0000256" key="1">
    <source>
        <dbReference type="SAM" id="Phobius"/>
    </source>
</evidence>